<dbReference type="AlphaFoldDB" id="A0ABD3JM84"/>
<accession>A0ABD3JM84</accession>
<dbReference type="Proteomes" id="UP001634007">
    <property type="component" value="Unassembled WGS sequence"/>
</dbReference>
<keyword evidence="2" id="KW-1185">Reference proteome</keyword>
<reference evidence="1 2" key="1">
    <citation type="submission" date="2024-11" db="EMBL/GenBank/DDBJ databases">
        <title>Chromosome-level genome assembly of Eucalyptus globulus Labill. provides insights into its genome evolution.</title>
        <authorList>
            <person name="Li X."/>
        </authorList>
    </citation>
    <scope>NUCLEOTIDE SEQUENCE [LARGE SCALE GENOMIC DNA]</scope>
    <source>
        <strain evidence="1">CL2024</strain>
        <tissue evidence="1">Fresh tender leaves</tissue>
    </source>
</reference>
<name>A0ABD3JM84_EUCGL</name>
<protein>
    <recommendedName>
        <fullName evidence="3">Serine aminopeptidase S33 domain-containing protein</fullName>
    </recommendedName>
</protein>
<dbReference type="PANTHER" id="PTHR22753">
    <property type="entry name" value="TRANSMEMBRANE PROTEIN 68"/>
    <property type="match status" value="1"/>
</dbReference>
<evidence type="ECO:0000313" key="2">
    <source>
        <dbReference type="Proteomes" id="UP001634007"/>
    </source>
</evidence>
<comment type="caution">
    <text evidence="1">The sequence shown here is derived from an EMBL/GenBank/DDBJ whole genome shotgun (WGS) entry which is preliminary data.</text>
</comment>
<organism evidence="1 2">
    <name type="scientific">Eucalyptus globulus</name>
    <name type="common">Tasmanian blue gum</name>
    <dbReference type="NCBI Taxonomy" id="34317"/>
    <lineage>
        <taxon>Eukaryota</taxon>
        <taxon>Viridiplantae</taxon>
        <taxon>Streptophyta</taxon>
        <taxon>Embryophyta</taxon>
        <taxon>Tracheophyta</taxon>
        <taxon>Spermatophyta</taxon>
        <taxon>Magnoliopsida</taxon>
        <taxon>eudicotyledons</taxon>
        <taxon>Gunneridae</taxon>
        <taxon>Pentapetalae</taxon>
        <taxon>rosids</taxon>
        <taxon>malvids</taxon>
        <taxon>Myrtales</taxon>
        <taxon>Myrtaceae</taxon>
        <taxon>Myrtoideae</taxon>
        <taxon>Eucalypteae</taxon>
        <taxon>Eucalyptus</taxon>
    </lineage>
</organism>
<proteinExistence type="predicted"/>
<dbReference type="InterPro" id="IPR029058">
    <property type="entry name" value="AB_hydrolase_fold"/>
</dbReference>
<dbReference type="Gene3D" id="3.40.50.1820">
    <property type="entry name" value="alpha/beta hydrolase"/>
    <property type="match status" value="1"/>
</dbReference>
<evidence type="ECO:0000313" key="1">
    <source>
        <dbReference type="EMBL" id="KAL3728162.1"/>
    </source>
</evidence>
<dbReference type="EMBL" id="JBJKBG010000008">
    <property type="protein sequence ID" value="KAL3728162.1"/>
    <property type="molecule type" value="Genomic_DNA"/>
</dbReference>
<dbReference type="SUPFAM" id="SSF53474">
    <property type="entry name" value="alpha/beta-Hydrolases"/>
    <property type="match status" value="1"/>
</dbReference>
<dbReference type="PANTHER" id="PTHR22753:SF14">
    <property type="entry name" value="MONOACYLGLYCEROL_DIACYLGLYCEROL O-ACYLTRANSFERASE"/>
    <property type="match status" value="1"/>
</dbReference>
<evidence type="ECO:0008006" key="3">
    <source>
        <dbReference type="Google" id="ProtNLM"/>
    </source>
</evidence>
<sequence length="570" mass="64246">MTSLVTFWVPPYLVLNSEFNPLCRVQARSSVREKIDPLTGGNGFAVSKIDVVKKKQEVEKEAKTKDWSVKDFHDCSRDRPDGGPPLWFCPVESGQPLNNSSVLLFLPGLDGTGSGLILHHKALGRWVFMCHLFWDLVKFAEKTVKAEYASSPHKPIHLVGDSFGGCLALAVAVCNTTIDLVVLLTNPATSFGCSQLQPLLPLLEAMPDGLHFMVLYLLSFAMGDPVKMVTVNTDNMLPLRGLADIIPKETLLWKLNLLKSAASYTNSRLNAVNAEVLLLASGKDNMLPSLDEAQRLMNSLKNCREDFNLLTVIKGTNPYRRMTRHDYVLDFLPPSMSEHKVAFNQVVGLFCNASSSALFSTLDDRKIVKGLSRIPSEGPVLLVGYHILMGLELYSLEPLQIFSTIYHILLYPGGVRKALHYKGEEYKLFWLEQPEFVRMAARFGTTVVPFGTVGENDITELVLDYNDLMKIPLINNYIRESRRTIRARIPGRLYYLFGKLIKTSGRYESLADRENANELYLQVKSGIESCIAYFLKKQEEDPHQIYLIELYIGPYILVYMEFRHLSPNNP</sequence>
<gene>
    <name evidence="1" type="ORF">ACJRO7_032850</name>
</gene>